<keyword evidence="2" id="KW-0813">Transport</keyword>
<keyword evidence="5 7" id="KW-1133">Transmembrane helix</keyword>
<dbReference type="GO" id="GO:0016020">
    <property type="term" value="C:membrane"/>
    <property type="evidence" value="ECO:0007669"/>
    <property type="project" value="UniProtKB-SubCell"/>
</dbReference>
<protein>
    <submittedName>
        <fullName evidence="8">Putative permease</fullName>
    </submittedName>
</protein>
<organism evidence="8 9">
    <name type="scientific">Desulfamplus magnetovallimortis</name>
    <dbReference type="NCBI Taxonomy" id="1246637"/>
    <lineage>
        <taxon>Bacteria</taxon>
        <taxon>Pseudomonadati</taxon>
        <taxon>Thermodesulfobacteriota</taxon>
        <taxon>Desulfobacteria</taxon>
        <taxon>Desulfobacterales</taxon>
        <taxon>Desulfobacteraceae</taxon>
        <taxon>Desulfamplus</taxon>
    </lineage>
</organism>
<keyword evidence="4 7" id="KW-0812">Transmembrane</keyword>
<proteinExistence type="predicted"/>
<feature type="transmembrane region" description="Helical" evidence="7">
    <location>
        <begin position="125"/>
        <end position="149"/>
    </location>
</feature>
<dbReference type="GO" id="GO:0055085">
    <property type="term" value="P:transmembrane transport"/>
    <property type="evidence" value="ECO:0007669"/>
    <property type="project" value="InterPro"/>
</dbReference>
<comment type="subcellular location">
    <subcellularLocation>
        <location evidence="1">Membrane</location>
        <topology evidence="1">Multi-pass membrane protein</topology>
    </subcellularLocation>
</comment>
<dbReference type="RefSeq" id="WP_245809209.1">
    <property type="nucleotide sequence ID" value="NZ_LT828540.1"/>
</dbReference>
<evidence type="ECO:0000256" key="7">
    <source>
        <dbReference type="SAM" id="Phobius"/>
    </source>
</evidence>
<feature type="transmembrane region" description="Helical" evidence="7">
    <location>
        <begin position="96"/>
        <end position="119"/>
    </location>
</feature>
<accession>A0A1W1HI89</accession>
<dbReference type="Proteomes" id="UP000191931">
    <property type="component" value="Unassembled WGS sequence"/>
</dbReference>
<keyword evidence="3" id="KW-1003">Cell membrane</keyword>
<gene>
    <name evidence="8" type="ORF">MTBBW1_60043</name>
</gene>
<dbReference type="PANTHER" id="PTHR36838">
    <property type="entry name" value="AUXIN EFFLUX CARRIER FAMILY PROTEIN"/>
    <property type="match status" value="1"/>
</dbReference>
<evidence type="ECO:0000256" key="4">
    <source>
        <dbReference type="ARBA" id="ARBA00022692"/>
    </source>
</evidence>
<keyword evidence="9" id="KW-1185">Reference proteome</keyword>
<dbReference type="InterPro" id="IPR004776">
    <property type="entry name" value="Mem_transp_PIN-like"/>
</dbReference>
<dbReference type="AlphaFoldDB" id="A0A1W1HI89"/>
<sequence>MTTFMTIFGTISQLFFISAAAGILVRTKIVSPSQIQALSAVTVNVFLPCLIISKIILTFDPESFPLWWALPLSGLLLVFTGLIFAAVLFRMKKEKWPFLPLASMQNAIYIVLPIVKIIYPDQFDLAAMYCFLLTIGLTPLMWSIGKVLLTGTGEAKIQRRDFITPPFVATIISIVVVFSGFSAV</sequence>
<dbReference type="STRING" id="1246637.MTBBW1_60043"/>
<dbReference type="Pfam" id="PF03547">
    <property type="entry name" value="Mem_trans"/>
    <property type="match status" value="1"/>
</dbReference>
<evidence type="ECO:0000256" key="1">
    <source>
        <dbReference type="ARBA" id="ARBA00004141"/>
    </source>
</evidence>
<evidence type="ECO:0000256" key="6">
    <source>
        <dbReference type="ARBA" id="ARBA00023136"/>
    </source>
</evidence>
<feature type="transmembrane region" description="Helical" evidence="7">
    <location>
        <begin position="161"/>
        <end position="181"/>
    </location>
</feature>
<feature type="transmembrane region" description="Helical" evidence="7">
    <location>
        <begin position="6"/>
        <end position="25"/>
    </location>
</feature>
<dbReference type="PANTHER" id="PTHR36838:SF3">
    <property type="entry name" value="TRANSPORTER AUXIN EFFLUX CARRIER EC FAMILY"/>
    <property type="match status" value="1"/>
</dbReference>
<keyword evidence="6 7" id="KW-0472">Membrane</keyword>
<evidence type="ECO:0000256" key="3">
    <source>
        <dbReference type="ARBA" id="ARBA00022475"/>
    </source>
</evidence>
<evidence type="ECO:0000313" key="8">
    <source>
        <dbReference type="EMBL" id="SLM32143.1"/>
    </source>
</evidence>
<reference evidence="8 9" key="1">
    <citation type="submission" date="2017-03" db="EMBL/GenBank/DDBJ databases">
        <authorList>
            <person name="Afonso C.L."/>
            <person name="Miller P.J."/>
            <person name="Scott M.A."/>
            <person name="Spackman E."/>
            <person name="Goraichik I."/>
            <person name="Dimitrov K.M."/>
            <person name="Suarez D.L."/>
            <person name="Swayne D.E."/>
        </authorList>
    </citation>
    <scope>NUCLEOTIDE SEQUENCE [LARGE SCALE GENOMIC DNA]</scope>
    <source>
        <strain evidence="8">PRJEB14757</strain>
    </source>
</reference>
<evidence type="ECO:0000256" key="2">
    <source>
        <dbReference type="ARBA" id="ARBA00022448"/>
    </source>
</evidence>
<feature type="transmembrane region" description="Helical" evidence="7">
    <location>
        <begin position="65"/>
        <end position="89"/>
    </location>
</feature>
<evidence type="ECO:0000256" key="5">
    <source>
        <dbReference type="ARBA" id="ARBA00022989"/>
    </source>
</evidence>
<name>A0A1W1HI89_9BACT</name>
<feature type="transmembrane region" description="Helical" evidence="7">
    <location>
        <begin position="37"/>
        <end position="59"/>
    </location>
</feature>
<evidence type="ECO:0000313" key="9">
    <source>
        <dbReference type="Proteomes" id="UP000191931"/>
    </source>
</evidence>
<dbReference type="EMBL" id="FWEV01000303">
    <property type="protein sequence ID" value="SLM32143.1"/>
    <property type="molecule type" value="Genomic_DNA"/>
</dbReference>